<dbReference type="InterPro" id="IPR057266">
    <property type="entry name" value="Ribosomal_uL5_euk/arc-type"/>
</dbReference>
<dbReference type="GO" id="GO:0006412">
    <property type="term" value="P:translation"/>
    <property type="evidence" value="ECO:0007669"/>
    <property type="project" value="UniProtKB-UniRule"/>
</dbReference>
<keyword evidence="12" id="KW-1185">Reference proteome</keyword>
<keyword evidence="6 7" id="KW-0687">Ribonucleoprotein</keyword>
<dbReference type="InterPro" id="IPR031309">
    <property type="entry name" value="Ribosomal_uL5_C"/>
</dbReference>
<dbReference type="PIRSF" id="PIRSF002161">
    <property type="entry name" value="Ribosomal_L5"/>
    <property type="match status" value="1"/>
</dbReference>
<accession>G0ECF7</accession>
<dbReference type="GO" id="GO:0005840">
    <property type="term" value="C:ribosome"/>
    <property type="evidence" value="ECO:0007669"/>
    <property type="project" value="UniProtKB-KW"/>
</dbReference>
<dbReference type="KEGG" id="pfm:Pyrfu_1671"/>
<dbReference type="AlphaFoldDB" id="G0ECF7"/>
<dbReference type="NCBIfam" id="NF003258">
    <property type="entry name" value="PRK04219.1"/>
    <property type="match status" value="1"/>
</dbReference>
<dbReference type="GO" id="GO:1990904">
    <property type="term" value="C:ribonucleoprotein complex"/>
    <property type="evidence" value="ECO:0007669"/>
    <property type="project" value="UniProtKB-KW"/>
</dbReference>
<comment type="subunit">
    <text evidence="7">Part of the 50S ribosomal subunit; contacts the 5S rRNA and probably tRNA. Forms a bridge to the 30S subunit in the 70S ribosome.</text>
</comment>
<dbReference type="GO" id="GO:0003735">
    <property type="term" value="F:structural constituent of ribosome"/>
    <property type="evidence" value="ECO:0007669"/>
    <property type="project" value="InterPro"/>
</dbReference>
<reference evidence="11 12" key="1">
    <citation type="journal article" date="2011" name="Stand. Genomic Sci.">
        <title>Complete genome sequence of the hyperthermophilic chemolithoautotroph Pyrolobus fumarii type strain (1A).</title>
        <authorList>
            <person name="Anderson I."/>
            <person name="Goker M."/>
            <person name="Nolan M."/>
            <person name="Lucas S."/>
            <person name="Hammon N."/>
            <person name="Deshpande S."/>
            <person name="Cheng J.F."/>
            <person name="Tapia R."/>
            <person name="Han C."/>
            <person name="Goodwin L."/>
            <person name="Pitluck S."/>
            <person name="Huntemann M."/>
            <person name="Liolios K."/>
            <person name="Ivanova N."/>
            <person name="Pagani I."/>
            <person name="Mavromatis K."/>
            <person name="Ovchinikova G."/>
            <person name="Pati A."/>
            <person name="Chen A."/>
            <person name="Palaniappan K."/>
            <person name="Land M."/>
            <person name="Hauser L."/>
            <person name="Brambilla E.M."/>
            <person name="Huber H."/>
            <person name="Yasawong M."/>
            <person name="Rohde M."/>
            <person name="Spring S."/>
            <person name="Abt B."/>
            <person name="Sikorski J."/>
            <person name="Wirth R."/>
            <person name="Detter J.C."/>
            <person name="Woyke T."/>
            <person name="Bristow J."/>
            <person name="Eisen J.A."/>
            <person name="Markowitz V."/>
            <person name="Hugenholtz P."/>
            <person name="Kyrpides N.C."/>
            <person name="Klenk H.P."/>
            <person name="Lapidus A."/>
        </authorList>
    </citation>
    <scope>NUCLEOTIDE SEQUENCE [LARGE SCALE GENOMIC DNA]</scope>
    <source>
        <strain evidence="12">DSM 11204 / 1A</strain>
    </source>
</reference>
<dbReference type="InterPro" id="IPR002132">
    <property type="entry name" value="Ribosomal_uL5"/>
</dbReference>
<evidence type="ECO:0000259" key="10">
    <source>
        <dbReference type="Pfam" id="PF00673"/>
    </source>
</evidence>
<dbReference type="RefSeq" id="WP_014027204.1">
    <property type="nucleotide sequence ID" value="NC_015931.1"/>
</dbReference>
<feature type="domain" description="Large ribosomal subunit protein uL5 C-terminal" evidence="10">
    <location>
        <begin position="80"/>
        <end position="157"/>
    </location>
</feature>
<evidence type="ECO:0000313" key="11">
    <source>
        <dbReference type="EMBL" id="AEM39527.1"/>
    </source>
</evidence>
<organism evidence="11 12">
    <name type="scientific">Pyrolobus fumarii (strain DSM 11204 / 1A)</name>
    <dbReference type="NCBI Taxonomy" id="694429"/>
    <lineage>
        <taxon>Archaea</taxon>
        <taxon>Thermoproteota</taxon>
        <taxon>Thermoprotei</taxon>
        <taxon>Desulfurococcales</taxon>
        <taxon>Pyrodictiaceae</taxon>
        <taxon>Pyrolobus</taxon>
    </lineage>
</organism>
<dbReference type="InterPro" id="IPR031310">
    <property type="entry name" value="Ribosomal_uL5_N"/>
</dbReference>
<dbReference type="HAMAP" id="MF_01333_A">
    <property type="entry name" value="Ribosomal_uL5_A"/>
    <property type="match status" value="1"/>
</dbReference>
<evidence type="ECO:0000259" key="9">
    <source>
        <dbReference type="Pfam" id="PF00281"/>
    </source>
</evidence>
<evidence type="ECO:0000313" key="12">
    <source>
        <dbReference type="Proteomes" id="UP000001037"/>
    </source>
</evidence>
<dbReference type="GeneID" id="11138860"/>
<keyword evidence="4 7" id="KW-0694">RNA-binding</keyword>
<evidence type="ECO:0000256" key="1">
    <source>
        <dbReference type="ARBA" id="ARBA00008553"/>
    </source>
</evidence>
<name>G0ECF7_PYRF1</name>
<evidence type="ECO:0000256" key="4">
    <source>
        <dbReference type="ARBA" id="ARBA00022884"/>
    </source>
</evidence>
<gene>
    <name evidence="7" type="primary">rpl5</name>
    <name evidence="11" type="ordered locus">Pyrfu_1671</name>
</gene>
<dbReference type="InterPro" id="IPR022803">
    <property type="entry name" value="Ribosomal_uL5_dom_sf"/>
</dbReference>
<dbReference type="Gene3D" id="3.30.1440.10">
    <property type="match status" value="1"/>
</dbReference>
<dbReference type="FunCoup" id="G0ECF7">
    <property type="interactions" value="178"/>
</dbReference>
<dbReference type="Pfam" id="PF00281">
    <property type="entry name" value="Ribosomal_L5"/>
    <property type="match status" value="1"/>
</dbReference>
<dbReference type="SUPFAM" id="SSF55282">
    <property type="entry name" value="RL5-like"/>
    <property type="match status" value="1"/>
</dbReference>
<protein>
    <recommendedName>
        <fullName evidence="7">Large ribosomal subunit protein uL5</fullName>
    </recommendedName>
</protein>
<comment type="function">
    <text evidence="7">This is 1 of the proteins that bind and probably mediate the attachment of the 5S RNA into the large ribosomal subunit, where it forms part of the central protuberance. In the 70S ribosome it contacts protein S13 of the 30S subunit (bridge B1b), connecting the 2 subunits; this bridge is implicated in subunit movement. May contact the P site tRNA; the 5S rRNA and some of its associated proteins might help stabilize positioning of ribosome-bound tRNAs.</text>
</comment>
<dbReference type="Proteomes" id="UP000001037">
    <property type="component" value="Chromosome"/>
</dbReference>
<dbReference type="EMBL" id="CP002838">
    <property type="protein sequence ID" value="AEM39527.1"/>
    <property type="molecule type" value="Genomic_DNA"/>
</dbReference>
<evidence type="ECO:0000256" key="8">
    <source>
        <dbReference type="RuleBase" id="RU003930"/>
    </source>
</evidence>
<dbReference type="PANTHER" id="PTHR11994">
    <property type="entry name" value="60S RIBOSOMAL PROTEIN L11-RELATED"/>
    <property type="match status" value="1"/>
</dbReference>
<sequence>MSLPLPLTPEQIRTIKERWESNPMIKPFIAKVTVNIGVGESGERLYKAAKVLEEITGQKPVFRRAKKTIKDFGVKKGENIAVMVTLRREKAIEFLKKAFEAIGYKLKASQFDQFGNVSFGIKEHILIPGTRYDPEIGIFGMDVAITIERPGYRITRRRRCRKKRIPLRHRVTPEEAMLLLHEMFGVKIE</sequence>
<evidence type="ECO:0000256" key="2">
    <source>
        <dbReference type="ARBA" id="ARBA00022555"/>
    </source>
</evidence>
<dbReference type="InParanoid" id="G0ECF7"/>
<dbReference type="FunFam" id="3.30.1440.10:FF:000002">
    <property type="entry name" value="60S ribosomal protein L11"/>
    <property type="match status" value="1"/>
</dbReference>
<evidence type="ECO:0000256" key="6">
    <source>
        <dbReference type="ARBA" id="ARBA00023274"/>
    </source>
</evidence>
<dbReference type="STRING" id="694429.Pyrfu_1671"/>
<proteinExistence type="inferred from homology"/>
<evidence type="ECO:0000256" key="5">
    <source>
        <dbReference type="ARBA" id="ARBA00022980"/>
    </source>
</evidence>
<dbReference type="HOGENOM" id="CLU_061015_3_0_2"/>
<evidence type="ECO:0000256" key="7">
    <source>
        <dbReference type="HAMAP-Rule" id="MF_01333"/>
    </source>
</evidence>
<keyword evidence="2 7" id="KW-0820">tRNA-binding</keyword>
<dbReference type="Pfam" id="PF00673">
    <property type="entry name" value="Ribosomal_L5_C"/>
    <property type="match status" value="1"/>
</dbReference>
<dbReference type="GO" id="GO:0000049">
    <property type="term" value="F:tRNA binding"/>
    <property type="evidence" value="ECO:0007669"/>
    <property type="project" value="UniProtKB-UniRule"/>
</dbReference>
<dbReference type="InterPro" id="IPR022804">
    <property type="entry name" value="Ribosomal_uL5_arc"/>
</dbReference>
<keyword evidence="5 7" id="KW-0689">Ribosomal protein</keyword>
<dbReference type="OrthoDB" id="372044at2157"/>
<keyword evidence="3 7" id="KW-0699">rRNA-binding</keyword>
<feature type="domain" description="Large ribosomal subunit protein uL5 N-terminal" evidence="9">
    <location>
        <begin position="22"/>
        <end position="75"/>
    </location>
</feature>
<comment type="similarity">
    <text evidence="1 7 8">Belongs to the universal ribosomal protein uL5 family.</text>
</comment>
<dbReference type="GO" id="GO:0019843">
    <property type="term" value="F:rRNA binding"/>
    <property type="evidence" value="ECO:0007669"/>
    <property type="project" value="UniProtKB-UniRule"/>
</dbReference>
<dbReference type="eggNOG" id="arCOG04092">
    <property type="taxonomic scope" value="Archaea"/>
</dbReference>
<evidence type="ECO:0000256" key="3">
    <source>
        <dbReference type="ARBA" id="ARBA00022730"/>
    </source>
</evidence>